<feature type="signal peptide" evidence="2">
    <location>
        <begin position="1"/>
        <end position="15"/>
    </location>
</feature>
<dbReference type="InterPro" id="IPR008972">
    <property type="entry name" value="Cupredoxin"/>
</dbReference>
<dbReference type="OrthoDB" id="2331100at2759"/>
<dbReference type="Proteomes" id="UP000799302">
    <property type="component" value="Unassembled WGS sequence"/>
</dbReference>
<protein>
    <submittedName>
        <fullName evidence="3">Cupredoxin</fullName>
    </submittedName>
</protein>
<gene>
    <name evidence="3" type="ORF">BT63DRAFT_425391</name>
</gene>
<feature type="compositionally biased region" description="Low complexity" evidence="1">
    <location>
        <begin position="173"/>
        <end position="186"/>
    </location>
</feature>
<organism evidence="3 4">
    <name type="scientific">Microthyrium microscopicum</name>
    <dbReference type="NCBI Taxonomy" id="703497"/>
    <lineage>
        <taxon>Eukaryota</taxon>
        <taxon>Fungi</taxon>
        <taxon>Dikarya</taxon>
        <taxon>Ascomycota</taxon>
        <taxon>Pezizomycotina</taxon>
        <taxon>Dothideomycetes</taxon>
        <taxon>Dothideomycetes incertae sedis</taxon>
        <taxon>Microthyriales</taxon>
        <taxon>Microthyriaceae</taxon>
        <taxon>Microthyrium</taxon>
    </lineage>
</organism>
<dbReference type="SUPFAM" id="SSF49503">
    <property type="entry name" value="Cupredoxins"/>
    <property type="match status" value="1"/>
</dbReference>
<dbReference type="AlphaFoldDB" id="A0A6A6UE21"/>
<evidence type="ECO:0000313" key="3">
    <source>
        <dbReference type="EMBL" id="KAF2669717.1"/>
    </source>
</evidence>
<feature type="compositionally biased region" description="Low complexity" evidence="1">
    <location>
        <begin position="149"/>
        <end position="163"/>
    </location>
</feature>
<keyword evidence="2" id="KW-0732">Signal</keyword>
<name>A0A6A6UE21_9PEZI</name>
<dbReference type="Gene3D" id="2.60.40.420">
    <property type="entry name" value="Cupredoxins - blue copper proteins"/>
    <property type="match status" value="1"/>
</dbReference>
<proteinExistence type="predicted"/>
<accession>A0A6A6UE21</accession>
<sequence length="214" mass="21541">MKLTHILSVLPLAFAQYNYGSTTAQSSSTATAASSTSAASGSVATVAVGQNGFTFSPDTLTAAVGSRIVFQIYPGDHSVTQGDFSTPCQSNSTGFNSGFINSNSGPAAQAFTITVNSTDPIWFYCAQVTHCQSGMVGVINPPSSGQSLSDYKSAAAKSSGSSKPANVQGGVLGSPPASGSSASASPTPKGETAKNHIQWAGALLGVVMTAYLLL</sequence>
<feature type="region of interest" description="Disordered" evidence="1">
    <location>
        <begin position="149"/>
        <end position="192"/>
    </location>
</feature>
<evidence type="ECO:0000256" key="1">
    <source>
        <dbReference type="SAM" id="MobiDB-lite"/>
    </source>
</evidence>
<dbReference type="PANTHER" id="PTHR34883:SF15">
    <property type="entry name" value="EXTRACELLULAR SERINE-RICH PROTEIN"/>
    <property type="match status" value="1"/>
</dbReference>
<reference evidence="3" key="1">
    <citation type="journal article" date="2020" name="Stud. Mycol.">
        <title>101 Dothideomycetes genomes: a test case for predicting lifestyles and emergence of pathogens.</title>
        <authorList>
            <person name="Haridas S."/>
            <person name="Albert R."/>
            <person name="Binder M."/>
            <person name="Bloem J."/>
            <person name="Labutti K."/>
            <person name="Salamov A."/>
            <person name="Andreopoulos B."/>
            <person name="Baker S."/>
            <person name="Barry K."/>
            <person name="Bills G."/>
            <person name="Bluhm B."/>
            <person name="Cannon C."/>
            <person name="Castanera R."/>
            <person name="Culley D."/>
            <person name="Daum C."/>
            <person name="Ezra D."/>
            <person name="Gonzalez J."/>
            <person name="Henrissat B."/>
            <person name="Kuo A."/>
            <person name="Liang C."/>
            <person name="Lipzen A."/>
            <person name="Lutzoni F."/>
            <person name="Magnuson J."/>
            <person name="Mondo S."/>
            <person name="Nolan M."/>
            <person name="Ohm R."/>
            <person name="Pangilinan J."/>
            <person name="Park H.-J."/>
            <person name="Ramirez L."/>
            <person name="Alfaro M."/>
            <person name="Sun H."/>
            <person name="Tritt A."/>
            <person name="Yoshinaga Y."/>
            <person name="Zwiers L.-H."/>
            <person name="Turgeon B."/>
            <person name="Goodwin S."/>
            <person name="Spatafora J."/>
            <person name="Crous P."/>
            <person name="Grigoriev I."/>
        </authorList>
    </citation>
    <scope>NUCLEOTIDE SEQUENCE</scope>
    <source>
        <strain evidence="3">CBS 115976</strain>
    </source>
</reference>
<dbReference type="CDD" id="cd00920">
    <property type="entry name" value="Cupredoxin"/>
    <property type="match status" value="1"/>
</dbReference>
<dbReference type="PANTHER" id="PTHR34883">
    <property type="entry name" value="SERINE-RICH PROTEIN, PUTATIVE-RELATED-RELATED"/>
    <property type="match status" value="1"/>
</dbReference>
<keyword evidence="4" id="KW-1185">Reference proteome</keyword>
<feature type="chain" id="PRO_5025551417" evidence="2">
    <location>
        <begin position="16"/>
        <end position="214"/>
    </location>
</feature>
<dbReference type="EMBL" id="MU004235">
    <property type="protein sequence ID" value="KAF2669717.1"/>
    <property type="molecule type" value="Genomic_DNA"/>
</dbReference>
<dbReference type="InterPro" id="IPR052953">
    <property type="entry name" value="Ser-rich/MCO-related"/>
</dbReference>
<evidence type="ECO:0000313" key="4">
    <source>
        <dbReference type="Proteomes" id="UP000799302"/>
    </source>
</evidence>
<evidence type="ECO:0000256" key="2">
    <source>
        <dbReference type="SAM" id="SignalP"/>
    </source>
</evidence>